<dbReference type="SUPFAM" id="SSF46626">
    <property type="entry name" value="Cytochrome c"/>
    <property type="match status" value="1"/>
</dbReference>
<dbReference type="GO" id="GO:0004129">
    <property type="term" value="F:cytochrome-c oxidase activity"/>
    <property type="evidence" value="ECO:0007669"/>
    <property type="project" value="UniProtKB-EC"/>
</dbReference>
<evidence type="ECO:0000256" key="2">
    <source>
        <dbReference type="ARBA" id="ARBA00007866"/>
    </source>
</evidence>
<evidence type="ECO:0000259" key="21">
    <source>
        <dbReference type="PROSITE" id="PS51007"/>
    </source>
</evidence>
<evidence type="ECO:0000256" key="16">
    <source>
        <dbReference type="RuleBase" id="RU000456"/>
    </source>
</evidence>
<accession>A0A143PHI9</accession>
<comment type="function">
    <text evidence="14 17">Subunits I and II form the functional core of the enzyme complex. Electrons originating in cytochrome c are transferred via heme a and Cu(A) to the binuclear center formed by heme a3 and Cu(B).</text>
</comment>
<dbReference type="PANTHER" id="PTHR22888:SF9">
    <property type="entry name" value="CYTOCHROME C OXIDASE SUBUNIT 2"/>
    <property type="match status" value="1"/>
</dbReference>
<comment type="similarity">
    <text evidence="2 16">Belongs to the cytochrome c oxidase subunit 2 family.</text>
</comment>
<dbReference type="PANTHER" id="PTHR22888">
    <property type="entry name" value="CYTOCHROME C OXIDASE, SUBUNIT II"/>
    <property type="match status" value="1"/>
</dbReference>
<keyword evidence="12 17" id="KW-0186">Copper</keyword>
<organism evidence="22 23">
    <name type="scientific">Luteitalea pratensis</name>
    <dbReference type="NCBI Taxonomy" id="1855912"/>
    <lineage>
        <taxon>Bacteria</taxon>
        <taxon>Pseudomonadati</taxon>
        <taxon>Acidobacteriota</taxon>
        <taxon>Vicinamibacteria</taxon>
        <taxon>Vicinamibacterales</taxon>
        <taxon>Vicinamibacteraceae</taxon>
        <taxon>Luteitalea</taxon>
    </lineage>
</organism>
<dbReference type="PROSITE" id="PS50857">
    <property type="entry name" value="COX2_CUA"/>
    <property type="match status" value="1"/>
</dbReference>
<dbReference type="KEGG" id="abac:LuPra_00386"/>
<dbReference type="PROSITE" id="PS51007">
    <property type="entry name" value="CYTC"/>
    <property type="match status" value="1"/>
</dbReference>
<dbReference type="EC" id="7.1.1.9" evidence="17"/>
<dbReference type="Gene3D" id="2.60.40.420">
    <property type="entry name" value="Cupredoxins - blue copper proteins"/>
    <property type="match status" value="1"/>
</dbReference>
<dbReference type="InterPro" id="IPR036909">
    <property type="entry name" value="Cyt_c-like_dom_sf"/>
</dbReference>
<reference evidence="22 23" key="1">
    <citation type="journal article" date="2016" name="Genome Announc.">
        <title>First Complete Genome Sequence of a Subdivision 6 Acidobacterium Strain.</title>
        <authorList>
            <person name="Huang S."/>
            <person name="Vieira S."/>
            <person name="Bunk B."/>
            <person name="Riedel T."/>
            <person name="Sproer C."/>
            <person name="Overmann J."/>
        </authorList>
    </citation>
    <scope>NUCLEOTIDE SEQUENCE [LARGE SCALE GENOMIC DNA]</scope>
    <source>
        <strain evidence="23">DSM 100886 HEG_-6_39</strain>
    </source>
</reference>
<sequence>MGGTFTLFPTQASTMAGRVDNLYFFMLAVTLFFSVVVAGLVVTLAVKYRRRKADDVGANIHGSTALEVIWTAIPLLIAMVMFVWGTSVYFALAKPPAEAMEVYIVGKRWMWKAQHLTGHREINQLHVPVGTPVKLLISSEDVIHAYYIPAFRQKIDAVPGKTTTMWFEASKAGTYQLFCAEYCGTQHSGMIGKVVAMEPREFQQWLSGGAPAGTLTSSGEQEFAMLGCVTCHRDDGSGRAPSLVGVFGKPQRMANGTTVIADESYLRESILNPQAKVVQGYQPLMPAYQGQISEDNLVTLLAYIKSLEKPAAKGAPATDESAAPAGRQ</sequence>
<comment type="subcellular location">
    <subcellularLocation>
        <location evidence="16">Cell membrane</location>
        <topology evidence="16">Multi-pass membrane protein</topology>
    </subcellularLocation>
    <subcellularLocation>
        <location evidence="1">Membrane</location>
        <topology evidence="1">Multi-pass membrane protein</topology>
    </subcellularLocation>
</comment>
<feature type="transmembrane region" description="Helical" evidence="18">
    <location>
        <begin position="22"/>
        <end position="46"/>
    </location>
</feature>
<evidence type="ECO:0000256" key="17">
    <source>
        <dbReference type="RuleBase" id="RU004024"/>
    </source>
</evidence>
<dbReference type="OrthoDB" id="9773456at2"/>
<evidence type="ECO:0000259" key="20">
    <source>
        <dbReference type="PROSITE" id="PS50999"/>
    </source>
</evidence>
<evidence type="ECO:0000256" key="13">
    <source>
        <dbReference type="ARBA" id="ARBA00023136"/>
    </source>
</evidence>
<keyword evidence="23" id="KW-1185">Reference proteome</keyword>
<evidence type="ECO:0000256" key="1">
    <source>
        <dbReference type="ARBA" id="ARBA00004141"/>
    </source>
</evidence>
<keyword evidence="10 18" id="KW-1133">Transmembrane helix</keyword>
<evidence type="ECO:0000313" key="22">
    <source>
        <dbReference type="EMBL" id="AMY07219.1"/>
    </source>
</evidence>
<dbReference type="NCBIfam" id="TIGR02866">
    <property type="entry name" value="CoxB"/>
    <property type="match status" value="1"/>
</dbReference>
<feature type="domain" description="Cytochrome oxidase subunit II transmembrane region profile" evidence="20">
    <location>
        <begin position="1"/>
        <end position="96"/>
    </location>
</feature>
<reference evidence="23" key="2">
    <citation type="submission" date="2016-04" db="EMBL/GenBank/DDBJ databases">
        <title>First Complete Genome Sequence of a Subdivision 6 Acidobacterium.</title>
        <authorList>
            <person name="Huang S."/>
            <person name="Vieira S."/>
            <person name="Bunk B."/>
            <person name="Riedel T."/>
            <person name="Sproeer C."/>
            <person name="Overmann J."/>
        </authorList>
    </citation>
    <scope>NUCLEOTIDE SEQUENCE [LARGE SCALE GENOMIC DNA]</scope>
    <source>
        <strain evidence="23">DSM 100886 HEG_-6_39</strain>
    </source>
</reference>
<gene>
    <name evidence="22" type="primary">ctaC</name>
    <name evidence="22" type="ORF">LuPra_00386</name>
</gene>
<dbReference type="PROSITE" id="PS50999">
    <property type="entry name" value="COX2_TM"/>
    <property type="match status" value="1"/>
</dbReference>
<dbReference type="STRING" id="1855912.LuPra_00386"/>
<keyword evidence="6 16" id="KW-0812">Transmembrane</keyword>
<keyword evidence="7 15" id="KW-0479">Metal-binding</keyword>
<dbReference type="GO" id="GO:0005507">
    <property type="term" value="F:copper ion binding"/>
    <property type="evidence" value="ECO:0007669"/>
    <property type="project" value="InterPro"/>
</dbReference>
<dbReference type="AlphaFoldDB" id="A0A143PHI9"/>
<dbReference type="InterPro" id="IPR011759">
    <property type="entry name" value="Cyt_c_oxidase_su2_TM_dom"/>
</dbReference>
<dbReference type="EMBL" id="CP015136">
    <property type="protein sequence ID" value="AMY07219.1"/>
    <property type="molecule type" value="Genomic_DNA"/>
</dbReference>
<keyword evidence="13 18" id="KW-0472">Membrane</keyword>
<evidence type="ECO:0000256" key="15">
    <source>
        <dbReference type="PROSITE-ProRule" id="PRU00433"/>
    </source>
</evidence>
<dbReference type="Pfam" id="PF00034">
    <property type="entry name" value="Cytochrom_C"/>
    <property type="match status" value="1"/>
</dbReference>
<evidence type="ECO:0000256" key="10">
    <source>
        <dbReference type="ARBA" id="ARBA00022989"/>
    </source>
</evidence>
<feature type="transmembrane region" description="Helical" evidence="18">
    <location>
        <begin position="67"/>
        <end position="92"/>
    </location>
</feature>
<evidence type="ECO:0000256" key="18">
    <source>
        <dbReference type="SAM" id="Phobius"/>
    </source>
</evidence>
<dbReference type="InterPro" id="IPR045187">
    <property type="entry name" value="CcO_II"/>
</dbReference>
<dbReference type="GO" id="GO:0005886">
    <property type="term" value="C:plasma membrane"/>
    <property type="evidence" value="ECO:0007669"/>
    <property type="project" value="UniProtKB-SubCell"/>
</dbReference>
<evidence type="ECO:0000259" key="19">
    <source>
        <dbReference type="PROSITE" id="PS50857"/>
    </source>
</evidence>
<evidence type="ECO:0000313" key="23">
    <source>
        <dbReference type="Proteomes" id="UP000076079"/>
    </source>
</evidence>
<evidence type="ECO:0000256" key="9">
    <source>
        <dbReference type="ARBA" id="ARBA00022982"/>
    </source>
</evidence>
<evidence type="ECO:0000256" key="12">
    <source>
        <dbReference type="ARBA" id="ARBA00023008"/>
    </source>
</evidence>
<dbReference type="InterPro" id="IPR001505">
    <property type="entry name" value="Copper_CuA"/>
</dbReference>
<evidence type="ECO:0000256" key="4">
    <source>
        <dbReference type="ARBA" id="ARBA00022617"/>
    </source>
</evidence>
<evidence type="ECO:0000256" key="11">
    <source>
        <dbReference type="ARBA" id="ARBA00023004"/>
    </source>
</evidence>
<dbReference type="GO" id="GO:0042773">
    <property type="term" value="P:ATP synthesis coupled electron transport"/>
    <property type="evidence" value="ECO:0007669"/>
    <property type="project" value="TreeGrafter"/>
</dbReference>
<proteinExistence type="inferred from homology"/>
<dbReference type="Gene3D" id="1.10.287.90">
    <property type="match status" value="1"/>
</dbReference>
<dbReference type="Pfam" id="PF00116">
    <property type="entry name" value="COX2"/>
    <property type="match status" value="1"/>
</dbReference>
<dbReference type="PATRIC" id="fig|1813736.3.peg.403"/>
<dbReference type="InterPro" id="IPR014222">
    <property type="entry name" value="Cyt_c_oxidase_su2"/>
</dbReference>
<comment type="cofactor">
    <cofactor evidence="17">
        <name>Cu cation</name>
        <dbReference type="ChEBI" id="CHEBI:23378"/>
    </cofactor>
    <text evidence="17">Binds a copper A center.</text>
</comment>
<keyword evidence="11 15" id="KW-0408">Iron</keyword>
<feature type="domain" description="Cytochrome c" evidence="21">
    <location>
        <begin position="214"/>
        <end position="308"/>
    </location>
</feature>
<dbReference type="GO" id="GO:0016491">
    <property type="term" value="F:oxidoreductase activity"/>
    <property type="evidence" value="ECO:0007669"/>
    <property type="project" value="UniProtKB-KW"/>
</dbReference>
<keyword evidence="4 15" id="KW-0349">Heme</keyword>
<protein>
    <recommendedName>
        <fullName evidence="17">Cytochrome c oxidase subunit 2</fullName>
        <ecNumber evidence="17">7.1.1.9</ecNumber>
    </recommendedName>
</protein>
<comment type="catalytic activity">
    <reaction evidence="17">
        <text>4 Fe(II)-[cytochrome c] + O2 + 8 H(+)(in) = 4 Fe(III)-[cytochrome c] + 2 H2O + 4 H(+)(out)</text>
        <dbReference type="Rhea" id="RHEA:11436"/>
        <dbReference type="Rhea" id="RHEA-COMP:10350"/>
        <dbReference type="Rhea" id="RHEA-COMP:14399"/>
        <dbReference type="ChEBI" id="CHEBI:15377"/>
        <dbReference type="ChEBI" id="CHEBI:15378"/>
        <dbReference type="ChEBI" id="CHEBI:15379"/>
        <dbReference type="ChEBI" id="CHEBI:29033"/>
        <dbReference type="ChEBI" id="CHEBI:29034"/>
        <dbReference type="EC" id="7.1.1.9"/>
    </reaction>
</comment>
<dbReference type="Pfam" id="PF02790">
    <property type="entry name" value="COX2_TM"/>
    <property type="match status" value="1"/>
</dbReference>
<dbReference type="CDD" id="cd13915">
    <property type="entry name" value="CuRO_HCO_II_like_2"/>
    <property type="match status" value="1"/>
</dbReference>
<evidence type="ECO:0000256" key="5">
    <source>
        <dbReference type="ARBA" id="ARBA00022660"/>
    </source>
</evidence>
<dbReference type="Proteomes" id="UP000076079">
    <property type="component" value="Chromosome"/>
</dbReference>
<keyword evidence="22" id="KW-0560">Oxidoreductase</keyword>
<dbReference type="InterPro" id="IPR009056">
    <property type="entry name" value="Cyt_c-like_dom"/>
</dbReference>
<dbReference type="InterPro" id="IPR036257">
    <property type="entry name" value="Cyt_c_oxidase_su2_TM_sf"/>
</dbReference>
<keyword evidence="8" id="KW-1278">Translocase</keyword>
<keyword evidence="5 16" id="KW-0679">Respiratory chain</keyword>
<keyword evidence="9 16" id="KW-0249">Electron transport</keyword>
<dbReference type="SUPFAM" id="SSF81464">
    <property type="entry name" value="Cytochrome c oxidase subunit II-like, transmembrane region"/>
    <property type="match status" value="1"/>
</dbReference>
<name>A0A143PHI9_LUTPR</name>
<dbReference type="InterPro" id="IPR008972">
    <property type="entry name" value="Cupredoxin"/>
</dbReference>
<evidence type="ECO:0000256" key="6">
    <source>
        <dbReference type="ARBA" id="ARBA00022692"/>
    </source>
</evidence>
<keyword evidence="3 16" id="KW-0813">Transport</keyword>
<dbReference type="InterPro" id="IPR002429">
    <property type="entry name" value="CcO_II-like_C"/>
</dbReference>
<evidence type="ECO:0000256" key="8">
    <source>
        <dbReference type="ARBA" id="ARBA00022967"/>
    </source>
</evidence>
<evidence type="ECO:0000256" key="3">
    <source>
        <dbReference type="ARBA" id="ARBA00022448"/>
    </source>
</evidence>
<dbReference type="PROSITE" id="PS00078">
    <property type="entry name" value="COX2"/>
    <property type="match status" value="1"/>
</dbReference>
<dbReference type="RefSeq" id="WP_110169196.1">
    <property type="nucleotide sequence ID" value="NZ_CP015136.1"/>
</dbReference>
<dbReference type="SUPFAM" id="SSF49503">
    <property type="entry name" value="Cupredoxins"/>
    <property type="match status" value="1"/>
</dbReference>
<evidence type="ECO:0000256" key="7">
    <source>
        <dbReference type="ARBA" id="ARBA00022723"/>
    </source>
</evidence>
<evidence type="ECO:0000256" key="14">
    <source>
        <dbReference type="ARBA" id="ARBA00024688"/>
    </source>
</evidence>
<dbReference type="GO" id="GO:0020037">
    <property type="term" value="F:heme binding"/>
    <property type="evidence" value="ECO:0007669"/>
    <property type="project" value="InterPro"/>
</dbReference>
<feature type="domain" description="Cytochrome oxidase subunit II copper A binding" evidence="19">
    <location>
        <begin position="97"/>
        <end position="208"/>
    </location>
</feature>